<protein>
    <submittedName>
        <fullName evidence="1">16566_t:CDS:1</fullName>
    </submittedName>
</protein>
<dbReference type="Proteomes" id="UP000789901">
    <property type="component" value="Unassembled WGS sequence"/>
</dbReference>
<reference evidence="1 2" key="1">
    <citation type="submission" date="2021-06" db="EMBL/GenBank/DDBJ databases">
        <authorList>
            <person name="Kallberg Y."/>
            <person name="Tangrot J."/>
            <person name="Rosling A."/>
        </authorList>
    </citation>
    <scope>NUCLEOTIDE SEQUENCE [LARGE SCALE GENOMIC DNA]</scope>
    <source>
        <strain evidence="1 2">120-4 pot B 10/14</strain>
    </source>
</reference>
<evidence type="ECO:0000313" key="2">
    <source>
        <dbReference type="Proteomes" id="UP000789901"/>
    </source>
</evidence>
<organism evidence="1 2">
    <name type="scientific">Gigaspora margarita</name>
    <dbReference type="NCBI Taxonomy" id="4874"/>
    <lineage>
        <taxon>Eukaryota</taxon>
        <taxon>Fungi</taxon>
        <taxon>Fungi incertae sedis</taxon>
        <taxon>Mucoromycota</taxon>
        <taxon>Glomeromycotina</taxon>
        <taxon>Glomeromycetes</taxon>
        <taxon>Diversisporales</taxon>
        <taxon>Gigasporaceae</taxon>
        <taxon>Gigaspora</taxon>
    </lineage>
</organism>
<comment type="caution">
    <text evidence="1">The sequence shown here is derived from an EMBL/GenBank/DDBJ whole genome shotgun (WGS) entry which is preliminary data.</text>
</comment>
<name>A0ABN7WGE7_GIGMA</name>
<evidence type="ECO:0000313" key="1">
    <source>
        <dbReference type="EMBL" id="CAG8831077.1"/>
    </source>
</evidence>
<dbReference type="EMBL" id="CAJVQB010043312">
    <property type="protein sequence ID" value="CAG8831077.1"/>
    <property type="molecule type" value="Genomic_DNA"/>
</dbReference>
<gene>
    <name evidence="1" type="ORF">GMARGA_LOCUS30553</name>
</gene>
<feature type="non-terminal residue" evidence="1">
    <location>
        <position position="574"/>
    </location>
</feature>
<accession>A0ABN7WGE7</accession>
<proteinExistence type="predicted"/>
<keyword evidence="2" id="KW-1185">Reference proteome</keyword>
<sequence>MPQNFDKSMQPLVLGNVEELGFWKKPKVKLNQIDINSTYWVSNPIKIYQSDYDIIKYKYAFYRPKEPQQQEIFSSIYDAIFGDQKIIMEGNSGMDDRELLSMDNQYDIWNTNHLANLYSPSLNNDFRFVSVIYESVTLQNFKNKILEFQSILKYQQTIHAIEMDSIYAHLSNSPNECQKILICIMLAYHLDSTQQKTRNHIKLPENFPSTDLLKALNEVQSDDLLPSNIKKLFTNATSALVRHNSSKRDLFDWMKMFAVAHIFDQDYMFISHIKSHEYKDKDEIQLFYNLIKTNVKPHIDQIDKIDRPFVYKKVIKIESCNFLVNEIIEKENMDQDVRDFLSDTICKKLDFNNPCTLEYYFKSLTENLRVECVSAFQKEFKKFMYNDGSTWSAKDSESMFQLFFQLFTSELDILEILDLLSKSANLNLLQSFPKWLKSVLELKDNTQLFNINISSICDTWYSSIIPAIAQRGQKNNIVIIMYNQLSAISFIFEQRFDIYKRLLGIIKKSITDFPIDLLLQSTSFVGNLESYIIKDFTKIFNEKLNSLIDSTEDKLITIIAQICDLSTPSLNIPN</sequence>